<protein>
    <recommendedName>
        <fullName evidence="7">Protein kinase domain-containing protein</fullName>
    </recommendedName>
</protein>
<gene>
    <name evidence="8" type="ORF">ECRASSUSDP1_LOCUS12410</name>
</gene>
<feature type="domain" description="Protein kinase" evidence="7">
    <location>
        <begin position="48"/>
        <end position="307"/>
    </location>
</feature>
<dbReference type="Pfam" id="PF00069">
    <property type="entry name" value="Pkinase"/>
    <property type="match status" value="1"/>
</dbReference>
<name>A0AAD1UQ66_EUPCR</name>
<keyword evidence="3" id="KW-0808">Transferase</keyword>
<dbReference type="InterPro" id="IPR000719">
    <property type="entry name" value="Prot_kinase_dom"/>
</dbReference>
<evidence type="ECO:0000313" key="8">
    <source>
        <dbReference type="EMBL" id="CAI2371090.1"/>
    </source>
</evidence>
<keyword evidence="5" id="KW-0418">Kinase</keyword>
<comment type="caution">
    <text evidence="8">The sequence shown here is derived from an EMBL/GenBank/DDBJ whole genome shotgun (WGS) entry which is preliminary data.</text>
</comment>
<dbReference type="PANTHER" id="PTHR24351">
    <property type="entry name" value="RIBOSOMAL PROTEIN S6 KINASE"/>
    <property type="match status" value="1"/>
</dbReference>
<dbReference type="EMBL" id="CAMPGE010012314">
    <property type="protein sequence ID" value="CAI2371090.1"/>
    <property type="molecule type" value="Genomic_DNA"/>
</dbReference>
<dbReference type="Gene3D" id="3.30.200.20">
    <property type="entry name" value="Phosphorylase Kinase, domain 1"/>
    <property type="match status" value="1"/>
</dbReference>
<evidence type="ECO:0000256" key="3">
    <source>
        <dbReference type="ARBA" id="ARBA00022679"/>
    </source>
</evidence>
<dbReference type="Proteomes" id="UP001295684">
    <property type="component" value="Unassembled WGS sequence"/>
</dbReference>
<dbReference type="PROSITE" id="PS50011">
    <property type="entry name" value="PROTEIN_KINASE_DOM"/>
    <property type="match status" value="1"/>
</dbReference>
<dbReference type="FunFam" id="3.30.200.20:FF:000042">
    <property type="entry name" value="Aurora kinase A"/>
    <property type="match status" value="1"/>
</dbReference>
<dbReference type="CDD" id="cd05123">
    <property type="entry name" value="STKc_AGC"/>
    <property type="match status" value="1"/>
</dbReference>
<dbReference type="SUPFAM" id="SSF56112">
    <property type="entry name" value="Protein kinase-like (PK-like)"/>
    <property type="match status" value="1"/>
</dbReference>
<organism evidence="8 9">
    <name type="scientific">Euplotes crassus</name>
    <dbReference type="NCBI Taxonomy" id="5936"/>
    <lineage>
        <taxon>Eukaryota</taxon>
        <taxon>Sar</taxon>
        <taxon>Alveolata</taxon>
        <taxon>Ciliophora</taxon>
        <taxon>Intramacronucleata</taxon>
        <taxon>Spirotrichea</taxon>
        <taxon>Hypotrichia</taxon>
        <taxon>Euplotida</taxon>
        <taxon>Euplotidae</taxon>
        <taxon>Moneuplotes</taxon>
    </lineage>
</organism>
<dbReference type="GO" id="GO:0005524">
    <property type="term" value="F:ATP binding"/>
    <property type="evidence" value="ECO:0007669"/>
    <property type="project" value="UniProtKB-KW"/>
</dbReference>
<accession>A0AAD1UQ66</accession>
<reference evidence="8" key="1">
    <citation type="submission" date="2023-07" db="EMBL/GenBank/DDBJ databases">
        <authorList>
            <consortium name="AG Swart"/>
            <person name="Singh M."/>
            <person name="Singh A."/>
            <person name="Seah K."/>
            <person name="Emmerich C."/>
        </authorList>
    </citation>
    <scope>NUCLEOTIDE SEQUENCE</scope>
    <source>
        <strain evidence="8">DP1</strain>
    </source>
</reference>
<evidence type="ECO:0000256" key="6">
    <source>
        <dbReference type="ARBA" id="ARBA00022840"/>
    </source>
</evidence>
<dbReference type="SMART" id="SM00220">
    <property type="entry name" value="S_TKc"/>
    <property type="match status" value="1"/>
</dbReference>
<keyword evidence="9" id="KW-1185">Reference proteome</keyword>
<dbReference type="GO" id="GO:0004674">
    <property type="term" value="F:protein serine/threonine kinase activity"/>
    <property type="evidence" value="ECO:0007669"/>
    <property type="project" value="UniProtKB-KW"/>
</dbReference>
<proteinExistence type="predicted"/>
<evidence type="ECO:0000256" key="5">
    <source>
        <dbReference type="ARBA" id="ARBA00022777"/>
    </source>
</evidence>
<evidence type="ECO:0000256" key="1">
    <source>
        <dbReference type="ARBA" id="ARBA00022527"/>
    </source>
</evidence>
<keyword evidence="1" id="KW-0723">Serine/threonine-protein kinase</keyword>
<evidence type="ECO:0000313" key="9">
    <source>
        <dbReference type="Proteomes" id="UP001295684"/>
    </source>
</evidence>
<dbReference type="InterPro" id="IPR045270">
    <property type="entry name" value="STKc_AGC"/>
</dbReference>
<keyword evidence="6" id="KW-0067">ATP-binding</keyword>
<keyword evidence="4" id="KW-0547">Nucleotide-binding</keyword>
<dbReference type="InterPro" id="IPR008271">
    <property type="entry name" value="Ser/Thr_kinase_AS"/>
</dbReference>
<sequence length="418" mass="48292">MGNICRSQKDHIQEIIDRDVHNWRECALDSKMTMKIPSNNPGTQLSDYTDIEYLSKGHFGKVYKVRSKLDDKIYCLKSLNKNAICQDEEFQNLAAEKQILSSIDHPNITKMYSSFQTKNRLYFVMDLVSGGELFYHLKQKKKFNEEITCFYAAQIVLAVEHLHKKNILYRDLKPENILLDENGNAVLIDFGLAKLGMTNNKTTKTVCGTPEYIAPEIIEGRPYDKSADWWSLGVLIYEMLTGKHPFKTKNNDVYSMYKRICEIPVKMRPELSSEAKSLINGLLTIKNFNRLGYSDLGAEEIKFHDFFKSIDWDLLEAGKLHFPAVTSFVRTAISGGNNFEESKEFQKRKKTQRRDNPVEELLAELSDDELNDSKGVDIEQIKRIKHLSLKRNRTQKQPTYRYFENFDFAGAGRTSITS</sequence>
<dbReference type="AlphaFoldDB" id="A0AAD1UQ66"/>
<evidence type="ECO:0000256" key="4">
    <source>
        <dbReference type="ARBA" id="ARBA00022741"/>
    </source>
</evidence>
<dbReference type="PROSITE" id="PS00108">
    <property type="entry name" value="PROTEIN_KINASE_ST"/>
    <property type="match status" value="1"/>
</dbReference>
<dbReference type="InterPro" id="IPR011009">
    <property type="entry name" value="Kinase-like_dom_sf"/>
</dbReference>
<evidence type="ECO:0000259" key="7">
    <source>
        <dbReference type="PROSITE" id="PS50011"/>
    </source>
</evidence>
<evidence type="ECO:0000256" key="2">
    <source>
        <dbReference type="ARBA" id="ARBA00022553"/>
    </source>
</evidence>
<keyword evidence="2" id="KW-0597">Phosphoprotein</keyword>
<dbReference type="FunFam" id="1.10.510.10:FF:000048">
    <property type="entry name" value="Protein kinase C"/>
    <property type="match status" value="1"/>
</dbReference>
<dbReference type="Gene3D" id="1.10.510.10">
    <property type="entry name" value="Transferase(Phosphotransferase) domain 1"/>
    <property type="match status" value="1"/>
</dbReference>